<proteinExistence type="predicted"/>
<keyword evidence="3" id="KW-0175">Coiled coil</keyword>
<dbReference type="GO" id="GO:0010333">
    <property type="term" value="F:terpene synthase activity"/>
    <property type="evidence" value="ECO:0007669"/>
    <property type="project" value="InterPro"/>
</dbReference>
<dbReference type="PANTHER" id="PTHR31739">
    <property type="entry name" value="ENT-COPALYL DIPHOSPHATE SYNTHASE, CHLOROPLASTIC"/>
    <property type="match status" value="1"/>
</dbReference>
<dbReference type="InterPro" id="IPR050148">
    <property type="entry name" value="Terpene_synthase-like"/>
</dbReference>
<comment type="cofactor">
    <cofactor evidence="1">
        <name>Mg(2+)</name>
        <dbReference type="ChEBI" id="CHEBI:18420"/>
    </cofactor>
</comment>
<name>A0A5N6Q8N1_9ROSI</name>
<reference evidence="5 6" key="1">
    <citation type="submission" date="2019-06" db="EMBL/GenBank/DDBJ databases">
        <title>A chromosomal-level reference genome of Carpinus fangiana (Coryloideae, Betulaceae).</title>
        <authorList>
            <person name="Yang X."/>
            <person name="Wang Z."/>
            <person name="Zhang L."/>
            <person name="Hao G."/>
            <person name="Liu J."/>
            <person name="Yang Y."/>
        </authorList>
    </citation>
    <scope>NUCLEOTIDE SEQUENCE [LARGE SCALE GENOMIC DNA]</scope>
    <source>
        <strain evidence="5">Cfa_2016G</strain>
        <tissue evidence="5">Leaf</tissue>
    </source>
</reference>
<dbReference type="Proteomes" id="UP000327013">
    <property type="component" value="Chromosome 1"/>
</dbReference>
<evidence type="ECO:0000313" key="5">
    <source>
        <dbReference type="EMBL" id="KAE7995587.1"/>
    </source>
</evidence>
<feature type="coiled-coil region" evidence="3">
    <location>
        <begin position="464"/>
        <end position="491"/>
    </location>
</feature>
<dbReference type="AlphaFoldDB" id="A0A5N6Q8N1"/>
<dbReference type="SUPFAM" id="SSF48576">
    <property type="entry name" value="Terpenoid synthases"/>
    <property type="match status" value="1"/>
</dbReference>
<evidence type="ECO:0000313" key="6">
    <source>
        <dbReference type="Proteomes" id="UP000327013"/>
    </source>
</evidence>
<dbReference type="SUPFAM" id="SSF48239">
    <property type="entry name" value="Terpenoid cyclases/Protein prenyltransferases"/>
    <property type="match status" value="2"/>
</dbReference>
<dbReference type="InterPro" id="IPR008949">
    <property type="entry name" value="Isoprenoid_synthase_dom_sf"/>
</dbReference>
<evidence type="ECO:0000256" key="1">
    <source>
        <dbReference type="ARBA" id="ARBA00001946"/>
    </source>
</evidence>
<keyword evidence="6" id="KW-1185">Reference proteome</keyword>
<dbReference type="GO" id="GO:0000287">
    <property type="term" value="F:magnesium ion binding"/>
    <property type="evidence" value="ECO:0007669"/>
    <property type="project" value="InterPro"/>
</dbReference>
<dbReference type="InterPro" id="IPR001906">
    <property type="entry name" value="Terpene_synth_N"/>
</dbReference>
<dbReference type="PANTHER" id="PTHR31739:SF25">
    <property type="entry name" value="(E,E)-GERANYLLINALOOL SYNTHASE"/>
    <property type="match status" value="1"/>
</dbReference>
<dbReference type="InterPro" id="IPR036965">
    <property type="entry name" value="Terpene_synth_N_sf"/>
</dbReference>
<dbReference type="InterPro" id="IPR008930">
    <property type="entry name" value="Terpenoid_cyclase/PrenylTrfase"/>
</dbReference>
<feature type="domain" description="Terpene synthase N-terminal" evidence="4">
    <location>
        <begin position="207"/>
        <end position="391"/>
    </location>
</feature>
<dbReference type="Gene3D" id="1.50.10.130">
    <property type="entry name" value="Terpene synthase, N-terminal domain"/>
    <property type="match status" value="1"/>
</dbReference>
<organism evidence="5 6">
    <name type="scientific">Carpinus fangiana</name>
    <dbReference type="NCBI Taxonomy" id="176857"/>
    <lineage>
        <taxon>Eukaryota</taxon>
        <taxon>Viridiplantae</taxon>
        <taxon>Streptophyta</taxon>
        <taxon>Embryophyta</taxon>
        <taxon>Tracheophyta</taxon>
        <taxon>Spermatophyta</taxon>
        <taxon>Magnoliopsida</taxon>
        <taxon>eudicotyledons</taxon>
        <taxon>Gunneridae</taxon>
        <taxon>Pentapetalae</taxon>
        <taxon>rosids</taxon>
        <taxon>fabids</taxon>
        <taxon>Fagales</taxon>
        <taxon>Betulaceae</taxon>
        <taxon>Carpinus</taxon>
    </lineage>
</organism>
<dbReference type="Gene3D" id="1.50.10.160">
    <property type="match status" value="1"/>
</dbReference>
<evidence type="ECO:0000256" key="3">
    <source>
        <dbReference type="SAM" id="Coils"/>
    </source>
</evidence>
<accession>A0A5N6Q8N1</accession>
<dbReference type="OrthoDB" id="2343925at2759"/>
<protein>
    <recommendedName>
        <fullName evidence="4">Terpene synthase N-terminal domain-containing protein</fullName>
    </recommendedName>
</protein>
<dbReference type="EMBL" id="CM017321">
    <property type="protein sequence ID" value="KAE7995587.1"/>
    <property type="molecule type" value="Genomic_DNA"/>
</dbReference>
<gene>
    <name evidence="5" type="ORF">FH972_000367</name>
</gene>
<dbReference type="Pfam" id="PF01397">
    <property type="entry name" value="Terpene_synth"/>
    <property type="match status" value="1"/>
</dbReference>
<dbReference type="SFLD" id="SFLDG01014">
    <property type="entry name" value="Terpene_Cyclase_Like_1_N-term"/>
    <property type="match status" value="1"/>
</dbReference>
<keyword evidence="2" id="KW-0460">Magnesium</keyword>
<evidence type="ECO:0000256" key="2">
    <source>
        <dbReference type="ARBA" id="ARBA00022842"/>
    </source>
</evidence>
<evidence type="ECO:0000259" key="4">
    <source>
        <dbReference type="Pfam" id="PF01397"/>
    </source>
</evidence>
<sequence>MDLSSIQSLVNEMKEKMFSSNCDPYYSFISASAYDTAWLAMIPDPHQPSQPMFKNCLDWVLYNQKDEGSWGDCDAHGIPTIECLPATLACIIALKKWNVGTVCIEKGLAFIHANTEKFLREMNNNSPRRFAIVFPGMVDLAHTVGVVELVFLHRPNGVVSELFNTRQQILEKEKDAETYQSLPLLSYLEALPASYEIDEDDIIKCLSSDGSLFQSPSATASAFMATGNKHCLAYLLSLVQRCDGGVPATYPMDEELIKLCMVNQVFRLGLADHFTEETEKVLAQVYRNYMNQESWVKPSNLVAAQQALFKDSLAFRLLRMHGYALPSDSFCWFLQHGDIRDQIENNNEYFSSAMLNVYRATDLMFSGEYELQEARSFSKKLLDKTVSAGTRDQTHFISSLWYETFASWFTESMWGKIGSIPSMDEYLETGMTSIATHTIVLPASCFLNPSLPISKLRPQQCESITKLLMLIARLLNDVQSYQKEKDEGKANSVSLYLQENPEAGIEDSIAFVREILDEKKKEFLQHVLMDGFCDLPKPCKHLHLSCLKVFQMFFNSTNRYDSNTEMLQDINKAFYLPLEVGNSKPLNPLPLQTGTKKKHLTINSYFNRPSDCKHYMNRSFATRPISWPASTDYGPKFIPPKFRFCFT</sequence>
<dbReference type="GO" id="GO:0016102">
    <property type="term" value="P:diterpenoid biosynthetic process"/>
    <property type="evidence" value="ECO:0007669"/>
    <property type="project" value="TreeGrafter"/>
</dbReference>